<comment type="caution">
    <text evidence="2">The sequence shown here is derived from an EMBL/GenBank/DDBJ whole genome shotgun (WGS) entry which is preliminary data.</text>
</comment>
<accession>A0AAD9VJR0</accession>
<feature type="region of interest" description="Disordered" evidence="1">
    <location>
        <begin position="47"/>
        <end position="99"/>
    </location>
</feature>
<reference evidence="2" key="2">
    <citation type="journal article" date="2023" name="Commun. Biol.">
        <title>Intrasexual cuticular hydrocarbon dimorphism in a wasp sheds light on hydrocarbon biosynthesis genes in Hymenoptera.</title>
        <authorList>
            <person name="Moris V.C."/>
            <person name="Podsiadlowski L."/>
            <person name="Martin S."/>
            <person name="Oeyen J.P."/>
            <person name="Donath A."/>
            <person name="Petersen M."/>
            <person name="Wilbrandt J."/>
            <person name="Misof B."/>
            <person name="Liedtke D."/>
            <person name="Thamm M."/>
            <person name="Scheiner R."/>
            <person name="Schmitt T."/>
            <person name="Niehuis O."/>
        </authorList>
    </citation>
    <scope>NUCLEOTIDE SEQUENCE</scope>
    <source>
        <strain evidence="2">GBR_01_08_01A</strain>
    </source>
</reference>
<gene>
    <name evidence="2" type="ORF">KPH14_003425</name>
</gene>
<sequence>MVVVVERGRRVVGTGGKGTLLRSSLVDAESGGNISQANPRCLGVPSCKPSSWSTTVREAEDEGRGLKGRSTDGRESAEGFKSICLQAERNSKSQGESGW</sequence>
<name>A0AAD9VJR0_9HYME</name>
<dbReference type="AlphaFoldDB" id="A0AAD9VJR0"/>
<dbReference type="Proteomes" id="UP001258017">
    <property type="component" value="Unassembled WGS sequence"/>
</dbReference>
<evidence type="ECO:0000313" key="3">
    <source>
        <dbReference type="Proteomes" id="UP001258017"/>
    </source>
</evidence>
<reference evidence="2" key="1">
    <citation type="submission" date="2021-08" db="EMBL/GenBank/DDBJ databases">
        <authorList>
            <person name="Misof B."/>
            <person name="Oliver O."/>
            <person name="Podsiadlowski L."/>
            <person name="Donath A."/>
            <person name="Peters R."/>
            <person name="Mayer C."/>
            <person name="Rust J."/>
            <person name="Gunkel S."/>
            <person name="Lesny P."/>
            <person name="Martin S."/>
            <person name="Oeyen J.P."/>
            <person name="Petersen M."/>
            <person name="Panagiotis P."/>
            <person name="Wilbrandt J."/>
            <person name="Tanja T."/>
        </authorList>
    </citation>
    <scope>NUCLEOTIDE SEQUENCE</scope>
    <source>
        <strain evidence="2">GBR_01_08_01A</strain>
        <tissue evidence="2">Thorax + abdomen</tissue>
    </source>
</reference>
<proteinExistence type="predicted"/>
<protein>
    <submittedName>
        <fullName evidence="2">Uncharacterized protein</fullName>
    </submittedName>
</protein>
<dbReference type="EMBL" id="JAIFRP010004357">
    <property type="protein sequence ID" value="KAK2577291.1"/>
    <property type="molecule type" value="Genomic_DNA"/>
</dbReference>
<evidence type="ECO:0000313" key="2">
    <source>
        <dbReference type="EMBL" id="KAK2577291.1"/>
    </source>
</evidence>
<evidence type="ECO:0000256" key="1">
    <source>
        <dbReference type="SAM" id="MobiDB-lite"/>
    </source>
</evidence>
<organism evidence="2 3">
    <name type="scientific">Odynerus spinipes</name>
    <dbReference type="NCBI Taxonomy" id="1348599"/>
    <lineage>
        <taxon>Eukaryota</taxon>
        <taxon>Metazoa</taxon>
        <taxon>Ecdysozoa</taxon>
        <taxon>Arthropoda</taxon>
        <taxon>Hexapoda</taxon>
        <taxon>Insecta</taxon>
        <taxon>Pterygota</taxon>
        <taxon>Neoptera</taxon>
        <taxon>Endopterygota</taxon>
        <taxon>Hymenoptera</taxon>
        <taxon>Apocrita</taxon>
        <taxon>Aculeata</taxon>
        <taxon>Vespoidea</taxon>
        <taxon>Vespidae</taxon>
        <taxon>Eumeninae</taxon>
        <taxon>Odynerus</taxon>
    </lineage>
</organism>
<keyword evidence="3" id="KW-1185">Reference proteome</keyword>
<feature type="compositionally biased region" description="Basic and acidic residues" evidence="1">
    <location>
        <begin position="62"/>
        <end position="78"/>
    </location>
</feature>